<proteinExistence type="predicted"/>
<dbReference type="Proteomes" id="UP001054821">
    <property type="component" value="Chromosome 6"/>
</dbReference>
<protein>
    <submittedName>
        <fullName evidence="1">Uncharacterized protein</fullName>
    </submittedName>
</protein>
<evidence type="ECO:0000313" key="2">
    <source>
        <dbReference type="Proteomes" id="UP001054821"/>
    </source>
</evidence>
<dbReference type="EMBL" id="JAJFAZ020000006">
    <property type="protein sequence ID" value="KAI5322398.1"/>
    <property type="molecule type" value="Genomic_DNA"/>
</dbReference>
<dbReference type="AlphaFoldDB" id="A0AAD4VCK0"/>
<reference evidence="1 2" key="1">
    <citation type="journal article" date="2022" name="G3 (Bethesda)">
        <title>Whole-genome sequence and methylome profiling of the almond [Prunus dulcis (Mill.) D.A. Webb] cultivar 'Nonpareil'.</title>
        <authorList>
            <person name="D'Amico-Willman K.M."/>
            <person name="Ouma W.Z."/>
            <person name="Meulia T."/>
            <person name="Sideli G.M."/>
            <person name="Gradziel T.M."/>
            <person name="Fresnedo-Ramirez J."/>
        </authorList>
    </citation>
    <scope>NUCLEOTIDE SEQUENCE [LARGE SCALE GENOMIC DNA]</scope>
    <source>
        <strain evidence="1">Clone GOH B32 T37-40</strain>
    </source>
</reference>
<sequence>MGFTPRVGVLALDFKIFPASVNALDTYALSALMVARGHCNIGALCPDATPSCHERVGVRPVNCLYLHRDYFVGVRPVYCLYLPMRVSDQDFPSPPARLSTQVVDQFSPFPGCPQCIACTRITNASVRPVIFPQDVPLPPC</sequence>
<comment type="caution">
    <text evidence="1">The sequence shown here is derived from an EMBL/GenBank/DDBJ whole genome shotgun (WGS) entry which is preliminary data.</text>
</comment>
<accession>A0AAD4VCK0</accession>
<gene>
    <name evidence="1" type="ORF">L3X38_031470</name>
</gene>
<name>A0AAD4VCK0_PRUDU</name>
<keyword evidence="2" id="KW-1185">Reference proteome</keyword>
<organism evidence="1 2">
    <name type="scientific">Prunus dulcis</name>
    <name type="common">Almond</name>
    <name type="synonym">Amygdalus dulcis</name>
    <dbReference type="NCBI Taxonomy" id="3755"/>
    <lineage>
        <taxon>Eukaryota</taxon>
        <taxon>Viridiplantae</taxon>
        <taxon>Streptophyta</taxon>
        <taxon>Embryophyta</taxon>
        <taxon>Tracheophyta</taxon>
        <taxon>Spermatophyta</taxon>
        <taxon>Magnoliopsida</taxon>
        <taxon>eudicotyledons</taxon>
        <taxon>Gunneridae</taxon>
        <taxon>Pentapetalae</taxon>
        <taxon>rosids</taxon>
        <taxon>fabids</taxon>
        <taxon>Rosales</taxon>
        <taxon>Rosaceae</taxon>
        <taxon>Amygdaloideae</taxon>
        <taxon>Amygdaleae</taxon>
        <taxon>Prunus</taxon>
    </lineage>
</organism>
<evidence type="ECO:0000313" key="1">
    <source>
        <dbReference type="EMBL" id="KAI5322398.1"/>
    </source>
</evidence>